<dbReference type="VEuPathDB" id="FungiDB:RhiirA1_456765"/>
<dbReference type="AlphaFoldDB" id="A0A2I1F225"/>
<evidence type="ECO:0000313" key="1">
    <source>
        <dbReference type="EMBL" id="PKC68837.1"/>
    </source>
</evidence>
<dbReference type="Proteomes" id="UP000232688">
    <property type="component" value="Unassembled WGS sequence"/>
</dbReference>
<organism evidence="1 2">
    <name type="scientific">Rhizophagus irregularis</name>
    <dbReference type="NCBI Taxonomy" id="588596"/>
    <lineage>
        <taxon>Eukaryota</taxon>
        <taxon>Fungi</taxon>
        <taxon>Fungi incertae sedis</taxon>
        <taxon>Mucoromycota</taxon>
        <taxon>Glomeromycotina</taxon>
        <taxon>Glomeromycetes</taxon>
        <taxon>Glomerales</taxon>
        <taxon>Glomeraceae</taxon>
        <taxon>Rhizophagus</taxon>
    </lineage>
</organism>
<proteinExistence type="predicted"/>
<gene>
    <name evidence="1" type="ORF">RhiirA1_456765</name>
</gene>
<reference evidence="1 2" key="2">
    <citation type="submission" date="2017-10" db="EMBL/GenBank/DDBJ databases">
        <title>Genome analyses suggest a sexual origin of heterokaryosis in a supposedly ancient asexual fungus.</title>
        <authorList>
            <person name="Corradi N."/>
            <person name="Sedzielewska K."/>
            <person name="Noel J."/>
            <person name="Charron P."/>
            <person name="Farinelli L."/>
            <person name="Marton T."/>
            <person name="Kruger M."/>
            <person name="Pelin A."/>
            <person name="Brachmann A."/>
            <person name="Corradi N."/>
        </authorList>
    </citation>
    <scope>NUCLEOTIDE SEQUENCE [LARGE SCALE GENOMIC DNA]</scope>
    <source>
        <strain evidence="1 2">A1</strain>
    </source>
</reference>
<sequence length="159" mass="18653">MKYFFGYGYALQESDPELAEILRTLLGREYEFTKNAKFPDFKRKFTEIEAERAELKAKVTELLKQNVKEIRGVMPRMPKLESENQQFIELQFGCKSDIHDILGRQGNGCFFSWIKCIRKRLVIRCQLYVLSQNPFSTTSKSFHCEADLFIINAKHTLPE</sequence>
<protein>
    <submittedName>
        <fullName evidence="1">Uncharacterized protein</fullName>
    </submittedName>
</protein>
<accession>A0A2I1F225</accession>
<comment type="caution">
    <text evidence="1">The sequence shown here is derived from an EMBL/GenBank/DDBJ whole genome shotgun (WGS) entry which is preliminary data.</text>
</comment>
<dbReference type="EMBL" id="LLXH01000310">
    <property type="protein sequence ID" value="PKC68837.1"/>
    <property type="molecule type" value="Genomic_DNA"/>
</dbReference>
<name>A0A2I1F225_9GLOM</name>
<reference evidence="1 2" key="1">
    <citation type="submission" date="2017-10" db="EMBL/GenBank/DDBJ databases">
        <title>Extensive intraspecific genome diversity in a model arbuscular mycorrhizal fungus.</title>
        <authorList>
            <person name="Chen E.C.H."/>
            <person name="Morin E."/>
            <person name="Baudet D."/>
            <person name="Noel J."/>
            <person name="Ndikumana S."/>
            <person name="Charron P."/>
            <person name="St-Onge C."/>
            <person name="Giorgi J."/>
            <person name="Grigoriev I.V."/>
            <person name="Roux C."/>
            <person name="Martin F.M."/>
            <person name="Corradi N."/>
        </authorList>
    </citation>
    <scope>NUCLEOTIDE SEQUENCE [LARGE SCALE GENOMIC DNA]</scope>
    <source>
        <strain evidence="1 2">A1</strain>
    </source>
</reference>
<evidence type="ECO:0000313" key="2">
    <source>
        <dbReference type="Proteomes" id="UP000232688"/>
    </source>
</evidence>